<reference evidence="1" key="1">
    <citation type="submission" date="2024-09" db="EMBL/GenBank/DDBJ databases">
        <title>Black Yeasts Isolated from many extreme environments.</title>
        <authorList>
            <person name="Coleine C."/>
            <person name="Stajich J.E."/>
            <person name="Selbmann L."/>
        </authorList>
    </citation>
    <scope>NUCLEOTIDE SEQUENCE</scope>
    <source>
        <strain evidence="1">CCFEE 5737</strain>
    </source>
</reference>
<gene>
    <name evidence="1" type="ORF">LTS18_003693</name>
</gene>
<organism evidence="1 2">
    <name type="scientific">Coniosporium uncinatum</name>
    <dbReference type="NCBI Taxonomy" id="93489"/>
    <lineage>
        <taxon>Eukaryota</taxon>
        <taxon>Fungi</taxon>
        <taxon>Dikarya</taxon>
        <taxon>Ascomycota</taxon>
        <taxon>Pezizomycotina</taxon>
        <taxon>Dothideomycetes</taxon>
        <taxon>Dothideomycetes incertae sedis</taxon>
        <taxon>Coniosporium</taxon>
    </lineage>
</organism>
<accession>A0ACC3DT38</accession>
<evidence type="ECO:0000313" key="1">
    <source>
        <dbReference type="EMBL" id="KAK3079880.1"/>
    </source>
</evidence>
<comment type="caution">
    <text evidence="1">The sequence shown here is derived from an EMBL/GenBank/DDBJ whole genome shotgun (WGS) entry which is preliminary data.</text>
</comment>
<dbReference type="Proteomes" id="UP001186974">
    <property type="component" value="Unassembled WGS sequence"/>
</dbReference>
<sequence length="111" mass="12213">DKGNRYNTNNNNANRALNRANTFQQRSPPAFSAGNQWDYAQTPPPDNRQHTGTFVGYQPAYHTQAASPGNRPVEVFSGDLPQNNLQGPLTSSPSTGASTDDHYRRPTHGLF</sequence>
<dbReference type="EMBL" id="JAWDJW010000870">
    <property type="protein sequence ID" value="KAK3079880.1"/>
    <property type="molecule type" value="Genomic_DNA"/>
</dbReference>
<proteinExistence type="predicted"/>
<evidence type="ECO:0000313" key="2">
    <source>
        <dbReference type="Proteomes" id="UP001186974"/>
    </source>
</evidence>
<keyword evidence="2" id="KW-1185">Reference proteome</keyword>
<protein>
    <submittedName>
        <fullName evidence="1">Uncharacterized protein</fullName>
    </submittedName>
</protein>
<feature type="non-terminal residue" evidence="1">
    <location>
        <position position="1"/>
    </location>
</feature>
<name>A0ACC3DT38_9PEZI</name>